<keyword evidence="2 3" id="KW-0808">Transferase</keyword>
<dbReference type="InterPro" id="IPR023213">
    <property type="entry name" value="CAT-like_dom_sf"/>
</dbReference>
<comment type="caution">
    <text evidence="3">The sequence shown here is derived from an EMBL/GenBank/DDBJ whole genome shotgun (WGS) entry which is preliminary data.</text>
</comment>
<dbReference type="GO" id="GO:0016746">
    <property type="term" value="F:acyltransferase activity"/>
    <property type="evidence" value="ECO:0007669"/>
    <property type="project" value="UniProtKB-KW"/>
</dbReference>
<comment type="similarity">
    <text evidence="1">Belongs to the plant acyltransferase family.</text>
</comment>
<evidence type="ECO:0000313" key="4">
    <source>
        <dbReference type="Proteomes" id="UP000231279"/>
    </source>
</evidence>
<accession>A0A2G9HPB8</accession>
<sequence>MATSKTLFFNVKRNEPQLVVAEKPTPNEIKQLSDIDDQEGLRFLLPVIFIYPPIVGGKLDPVKIIRDGLAKALVFYHPFAGRIFEGPNRKLMVNCNNEGVMFVEADADVELKRLRDGILSIWPHVEEFMCKVEDCGGIIGCPLLFIQVTRFTCGGFILGIKLNHTMADIYGLMLFLNATSELLKSASTPSFPPVWQRELLSARSSPRITCTHYEFDELVSDDQNPKDNFIRASIFFGSKEIQALRNQLPTNPILSYSRFDLITACLWKCRTIALEPNPRELSRVSIVVTGVLCRSPLTYALDLVQQAKAQASQEYVKLVADLLVIKGRPKYATRLNYLVSDITSFRFDKFDLGCGKPLYAGVPLATSTISSYSNSKNDKGEDGVFVPICLPSLAMEKFQNELKKMINCGLISKI</sequence>
<name>A0A2G9HPB8_9LAMI</name>
<dbReference type="Pfam" id="PF02458">
    <property type="entry name" value="Transferase"/>
    <property type="match status" value="2"/>
</dbReference>
<evidence type="ECO:0000256" key="2">
    <source>
        <dbReference type="ARBA" id="ARBA00022679"/>
    </source>
</evidence>
<dbReference type="STRING" id="429701.A0A2G9HPB8"/>
<proteinExistence type="inferred from homology"/>
<dbReference type="PANTHER" id="PTHR31147">
    <property type="entry name" value="ACYL TRANSFERASE 4"/>
    <property type="match status" value="1"/>
</dbReference>
<dbReference type="Proteomes" id="UP000231279">
    <property type="component" value="Unassembled WGS sequence"/>
</dbReference>
<keyword evidence="4" id="KW-1185">Reference proteome</keyword>
<dbReference type="PANTHER" id="PTHR31147:SF66">
    <property type="entry name" value="OS05G0315700 PROTEIN"/>
    <property type="match status" value="1"/>
</dbReference>
<dbReference type="InterPro" id="IPR050898">
    <property type="entry name" value="Plant_acyltransferase"/>
</dbReference>
<reference evidence="4" key="1">
    <citation type="journal article" date="2018" name="Gigascience">
        <title>Genome assembly of the Pink Ipe (Handroanthus impetiginosus, Bignoniaceae), a highly valued, ecologically keystone Neotropical timber forest tree.</title>
        <authorList>
            <person name="Silva-Junior O.B."/>
            <person name="Grattapaglia D."/>
            <person name="Novaes E."/>
            <person name="Collevatti R.G."/>
        </authorList>
    </citation>
    <scope>NUCLEOTIDE SEQUENCE [LARGE SCALE GENOMIC DNA]</scope>
    <source>
        <strain evidence="4">cv. UFG-1</strain>
    </source>
</reference>
<dbReference type="AlphaFoldDB" id="A0A2G9HPB8"/>
<dbReference type="EMBL" id="NKXS01001286">
    <property type="protein sequence ID" value="PIN19368.1"/>
    <property type="molecule type" value="Genomic_DNA"/>
</dbReference>
<evidence type="ECO:0000256" key="1">
    <source>
        <dbReference type="ARBA" id="ARBA00009861"/>
    </source>
</evidence>
<organism evidence="3 4">
    <name type="scientific">Handroanthus impetiginosus</name>
    <dbReference type="NCBI Taxonomy" id="429701"/>
    <lineage>
        <taxon>Eukaryota</taxon>
        <taxon>Viridiplantae</taxon>
        <taxon>Streptophyta</taxon>
        <taxon>Embryophyta</taxon>
        <taxon>Tracheophyta</taxon>
        <taxon>Spermatophyta</taxon>
        <taxon>Magnoliopsida</taxon>
        <taxon>eudicotyledons</taxon>
        <taxon>Gunneridae</taxon>
        <taxon>Pentapetalae</taxon>
        <taxon>asterids</taxon>
        <taxon>lamiids</taxon>
        <taxon>Lamiales</taxon>
        <taxon>Bignoniaceae</taxon>
        <taxon>Crescentiina</taxon>
        <taxon>Tabebuia alliance</taxon>
        <taxon>Handroanthus</taxon>
    </lineage>
</organism>
<dbReference type="OrthoDB" id="1483986at2759"/>
<evidence type="ECO:0000313" key="3">
    <source>
        <dbReference type="EMBL" id="PIN19368.1"/>
    </source>
</evidence>
<protein>
    <submittedName>
        <fullName evidence="3">Benzyl alcohol O-benzoyltransferase</fullName>
        <ecNumber evidence="3">2.3.1.232</ecNumber>
    </submittedName>
</protein>
<gene>
    <name evidence="3" type="ORF">CDL12_07945</name>
</gene>
<dbReference type="EC" id="2.3.1.232" evidence="3"/>
<keyword evidence="3" id="KW-0012">Acyltransferase</keyword>
<dbReference type="Gene3D" id="3.30.559.10">
    <property type="entry name" value="Chloramphenicol acetyltransferase-like domain"/>
    <property type="match status" value="3"/>
</dbReference>